<protein>
    <recommendedName>
        <fullName evidence="11">NAC domain-containing protein</fullName>
    </recommendedName>
</protein>
<dbReference type="PANTHER" id="PTHR31744">
    <property type="entry name" value="PROTEIN CUP-SHAPED COTYLEDON 2-RELATED"/>
    <property type="match status" value="1"/>
</dbReference>
<comment type="caution">
    <text evidence="12">The sequence shown here is derived from an EMBL/GenBank/DDBJ whole genome shotgun (WGS) entry which is preliminary data.</text>
</comment>
<dbReference type="Pfam" id="PF02365">
    <property type="entry name" value="NAM"/>
    <property type="match status" value="1"/>
</dbReference>
<evidence type="ECO:0000313" key="12">
    <source>
        <dbReference type="EMBL" id="KAF3963713.1"/>
    </source>
</evidence>
<evidence type="ECO:0000256" key="1">
    <source>
        <dbReference type="ARBA" id="ARBA00004123"/>
    </source>
</evidence>
<dbReference type="Gene3D" id="2.170.150.80">
    <property type="entry name" value="NAC domain"/>
    <property type="match status" value="1"/>
</dbReference>
<keyword evidence="9" id="KW-0804">Transcription</keyword>
<dbReference type="EMBL" id="JRKL02001489">
    <property type="protein sequence ID" value="KAF3963713.1"/>
    <property type="molecule type" value="Genomic_DNA"/>
</dbReference>
<comment type="subcellular location">
    <subcellularLocation>
        <location evidence="2">Membrane</location>
        <topology evidence="2">Single-pass membrane protein</topology>
    </subcellularLocation>
    <subcellularLocation>
        <location evidence="1">Nucleus</location>
    </subcellularLocation>
</comment>
<keyword evidence="6" id="KW-0238">DNA-binding</keyword>
<keyword evidence="10" id="KW-0539">Nucleus</keyword>
<keyword evidence="13" id="KW-1185">Reference proteome</keyword>
<keyword evidence="4" id="KW-1133">Transmembrane helix</keyword>
<evidence type="ECO:0000259" key="11">
    <source>
        <dbReference type="PROSITE" id="PS51005"/>
    </source>
</evidence>
<evidence type="ECO:0000313" key="13">
    <source>
        <dbReference type="Proteomes" id="UP000737018"/>
    </source>
</evidence>
<dbReference type="GO" id="GO:0000976">
    <property type="term" value="F:transcription cis-regulatory region binding"/>
    <property type="evidence" value="ECO:0007669"/>
    <property type="project" value="UniProtKB-ARBA"/>
</dbReference>
<evidence type="ECO:0000256" key="7">
    <source>
        <dbReference type="ARBA" id="ARBA00023136"/>
    </source>
</evidence>
<evidence type="ECO:0000256" key="4">
    <source>
        <dbReference type="ARBA" id="ARBA00022989"/>
    </source>
</evidence>
<gene>
    <name evidence="12" type="ORF">CMV_011921</name>
</gene>
<organism evidence="12 13">
    <name type="scientific">Castanea mollissima</name>
    <name type="common">Chinese chestnut</name>
    <dbReference type="NCBI Taxonomy" id="60419"/>
    <lineage>
        <taxon>Eukaryota</taxon>
        <taxon>Viridiplantae</taxon>
        <taxon>Streptophyta</taxon>
        <taxon>Embryophyta</taxon>
        <taxon>Tracheophyta</taxon>
        <taxon>Spermatophyta</taxon>
        <taxon>Magnoliopsida</taxon>
        <taxon>eudicotyledons</taxon>
        <taxon>Gunneridae</taxon>
        <taxon>Pentapetalae</taxon>
        <taxon>rosids</taxon>
        <taxon>fabids</taxon>
        <taxon>Fagales</taxon>
        <taxon>Fagaceae</taxon>
        <taxon>Castanea</taxon>
    </lineage>
</organism>
<keyword evidence="8" id="KW-0010">Activator</keyword>
<evidence type="ECO:0000256" key="2">
    <source>
        <dbReference type="ARBA" id="ARBA00004167"/>
    </source>
</evidence>
<evidence type="ECO:0000256" key="8">
    <source>
        <dbReference type="ARBA" id="ARBA00023159"/>
    </source>
</evidence>
<dbReference type="GO" id="GO:0016020">
    <property type="term" value="C:membrane"/>
    <property type="evidence" value="ECO:0007669"/>
    <property type="project" value="UniProtKB-SubCell"/>
</dbReference>
<dbReference type="GO" id="GO:0005634">
    <property type="term" value="C:nucleus"/>
    <property type="evidence" value="ECO:0007669"/>
    <property type="project" value="UniProtKB-SubCell"/>
</dbReference>
<dbReference type="GO" id="GO:0006355">
    <property type="term" value="P:regulation of DNA-templated transcription"/>
    <property type="evidence" value="ECO:0007669"/>
    <property type="project" value="InterPro"/>
</dbReference>
<evidence type="ECO:0000256" key="5">
    <source>
        <dbReference type="ARBA" id="ARBA00023015"/>
    </source>
</evidence>
<dbReference type="InterPro" id="IPR036093">
    <property type="entry name" value="NAC_dom_sf"/>
</dbReference>
<proteinExistence type="predicted"/>
<feature type="domain" description="NAC" evidence="11">
    <location>
        <begin position="9"/>
        <end position="159"/>
    </location>
</feature>
<dbReference type="AlphaFoldDB" id="A0A8J4RJQ0"/>
<sequence length="570" mass="63911">MKKKLSLKLPLGYRFYPKDEEIIELFLKPKITGNDKDINHVPEIEFYDHEPWDLQHICGIDSKDQEWFFFNAQSLKHQNGNRKNRTTREGFWKATGKDREIWYRGSLIGMKKTFVYHRGRTPNGEGTKWVMHEYRITQEEFDGTHPGQKAFVFCRLFNNEEKSKKGGSAKSKPALAPLYSASEVQVETLQPSIQSCYSEIFDEMMSEVTIPVQSNNNNNNNYHNADIAKYQAAELTYSEDDFNVAEFFNMFNVPSPGDTPSSLSPIAPDVLTPNISEDSTLINPLNNQDECFHNTSCSQNNLLVDNETLKNNGSCGGLDANGQVDLDLDIWEAIETGYICPPGQSECNSFSPSNSTPITPVVSARTIAEAPLKEAESMLAPALVPPELGCEAENYPTSFRFSLAKNHDGITSNTKTPIEYKDDGYNTYVDRNQVEVVTFDKVEARSNMFSATPKPLLGNILSPFHSQVQGGLYSSCTYHPSCTYNQYGTNEPDPIISKSWDSIYNPDEYFCNTSLSQNNLAVDDETLKNMASFIDNGSCSGSGANAQSEQEYQGLVRFEEIIKPKVSSSV</sequence>
<keyword evidence="5" id="KW-0805">Transcription regulation</keyword>
<evidence type="ECO:0000256" key="6">
    <source>
        <dbReference type="ARBA" id="ARBA00023125"/>
    </source>
</evidence>
<dbReference type="PROSITE" id="PS51005">
    <property type="entry name" value="NAC"/>
    <property type="match status" value="1"/>
</dbReference>
<dbReference type="Proteomes" id="UP000737018">
    <property type="component" value="Unassembled WGS sequence"/>
</dbReference>
<accession>A0A8J4RJQ0</accession>
<dbReference type="SUPFAM" id="SSF101941">
    <property type="entry name" value="NAC domain"/>
    <property type="match status" value="1"/>
</dbReference>
<dbReference type="PANTHER" id="PTHR31744:SF216">
    <property type="entry name" value="NAC TRANSCRIPTION FACTOR"/>
    <property type="match status" value="1"/>
</dbReference>
<reference evidence="12" key="1">
    <citation type="submission" date="2020-03" db="EMBL/GenBank/DDBJ databases">
        <title>Castanea mollissima Vanexum genome sequencing.</title>
        <authorList>
            <person name="Staton M."/>
        </authorList>
    </citation>
    <scope>NUCLEOTIDE SEQUENCE</scope>
    <source>
        <tissue evidence="12">Leaf</tissue>
    </source>
</reference>
<evidence type="ECO:0000256" key="10">
    <source>
        <dbReference type="ARBA" id="ARBA00023242"/>
    </source>
</evidence>
<dbReference type="OrthoDB" id="1619357at2759"/>
<evidence type="ECO:0000256" key="3">
    <source>
        <dbReference type="ARBA" id="ARBA00022692"/>
    </source>
</evidence>
<keyword evidence="3" id="KW-0812">Transmembrane</keyword>
<dbReference type="InterPro" id="IPR003441">
    <property type="entry name" value="NAC-dom"/>
</dbReference>
<keyword evidence="7" id="KW-0472">Membrane</keyword>
<evidence type="ECO:0000256" key="9">
    <source>
        <dbReference type="ARBA" id="ARBA00023163"/>
    </source>
</evidence>
<name>A0A8J4RJQ0_9ROSI</name>